<feature type="compositionally biased region" description="Basic and acidic residues" evidence="1">
    <location>
        <begin position="26"/>
        <end position="37"/>
    </location>
</feature>
<protein>
    <submittedName>
        <fullName evidence="2">Uncharacterized protein</fullName>
    </submittedName>
</protein>
<feature type="compositionally biased region" description="Basic and acidic residues" evidence="1">
    <location>
        <begin position="44"/>
        <end position="79"/>
    </location>
</feature>
<evidence type="ECO:0000313" key="3">
    <source>
        <dbReference type="Proteomes" id="UP001432322"/>
    </source>
</evidence>
<evidence type="ECO:0000313" key="2">
    <source>
        <dbReference type="EMBL" id="GMT24962.1"/>
    </source>
</evidence>
<comment type="caution">
    <text evidence="2">The sequence shown here is derived from an EMBL/GenBank/DDBJ whole genome shotgun (WGS) entry which is preliminary data.</text>
</comment>
<dbReference type="AlphaFoldDB" id="A0AAV5W1X7"/>
<sequence length="91" mass="10768">DTLLSSQAFRQSYSLDGAQGKFVEYEKRREGRKEVEGGRGGGNQDERDERKSVIMRESVSTRDWKEGRLEEERQKENKVKKDRRVLEMMQE</sequence>
<feature type="region of interest" description="Disordered" evidence="1">
    <location>
        <begin position="26"/>
        <end position="91"/>
    </location>
</feature>
<feature type="non-terminal residue" evidence="2">
    <location>
        <position position="1"/>
    </location>
</feature>
<dbReference type="Proteomes" id="UP001432322">
    <property type="component" value="Unassembled WGS sequence"/>
</dbReference>
<reference evidence="2" key="1">
    <citation type="submission" date="2023-10" db="EMBL/GenBank/DDBJ databases">
        <title>Genome assembly of Pristionchus species.</title>
        <authorList>
            <person name="Yoshida K."/>
            <person name="Sommer R.J."/>
        </authorList>
    </citation>
    <scope>NUCLEOTIDE SEQUENCE</scope>
    <source>
        <strain evidence="2">RS5133</strain>
    </source>
</reference>
<evidence type="ECO:0000256" key="1">
    <source>
        <dbReference type="SAM" id="MobiDB-lite"/>
    </source>
</evidence>
<accession>A0AAV5W1X7</accession>
<organism evidence="2 3">
    <name type="scientific">Pristionchus fissidentatus</name>
    <dbReference type="NCBI Taxonomy" id="1538716"/>
    <lineage>
        <taxon>Eukaryota</taxon>
        <taxon>Metazoa</taxon>
        <taxon>Ecdysozoa</taxon>
        <taxon>Nematoda</taxon>
        <taxon>Chromadorea</taxon>
        <taxon>Rhabditida</taxon>
        <taxon>Rhabditina</taxon>
        <taxon>Diplogasteromorpha</taxon>
        <taxon>Diplogasteroidea</taxon>
        <taxon>Neodiplogasteridae</taxon>
        <taxon>Pristionchus</taxon>
    </lineage>
</organism>
<keyword evidence="3" id="KW-1185">Reference proteome</keyword>
<feature type="non-terminal residue" evidence="2">
    <location>
        <position position="91"/>
    </location>
</feature>
<proteinExistence type="predicted"/>
<dbReference type="EMBL" id="BTSY01000004">
    <property type="protein sequence ID" value="GMT24962.1"/>
    <property type="molecule type" value="Genomic_DNA"/>
</dbReference>
<name>A0AAV5W1X7_9BILA</name>
<gene>
    <name evidence="2" type="ORF">PFISCL1PPCAC_16259</name>
</gene>